<dbReference type="Proteomes" id="UP000317318">
    <property type="component" value="Chromosome"/>
</dbReference>
<dbReference type="RefSeq" id="WP_145365699.1">
    <property type="nucleotide sequence ID" value="NZ_CP036268.1"/>
</dbReference>
<dbReference type="Pfam" id="PF13267">
    <property type="entry name" value="DUF4058"/>
    <property type="match status" value="1"/>
</dbReference>
<evidence type="ECO:0000313" key="1">
    <source>
        <dbReference type="EMBL" id="QDT39568.1"/>
    </source>
</evidence>
<sequence length="260" mass="29566">MPSPFPGMDPYLESPIHWVGFHQVLIVEILRQLKMPLRAAGYFADVGERIWLAEAGQRILPDLTVLRRPATMREPNVAVLDADEPIRVARTEIEYRQPYIEIYSKDGNQIVSGIEIVSPANKSRGKGRRLYRRKQKETRRAGIHLVEVDLLRGGRPIVDLPPAVFENSKAHDYAINIGRRGSEDFEFYLLGVRERLPRIPVPLRARDTDVVLDLQVCVNAAFDTGPYEDRIDYTEEPNPPLEAEDAAWADGVLRAAKLRH</sequence>
<organism evidence="1 2">
    <name type="scientific">Stratiformator vulcanicus</name>
    <dbReference type="NCBI Taxonomy" id="2527980"/>
    <lineage>
        <taxon>Bacteria</taxon>
        <taxon>Pseudomonadati</taxon>
        <taxon>Planctomycetota</taxon>
        <taxon>Planctomycetia</taxon>
        <taxon>Planctomycetales</taxon>
        <taxon>Planctomycetaceae</taxon>
        <taxon>Stratiformator</taxon>
    </lineage>
</organism>
<reference evidence="1 2" key="1">
    <citation type="submission" date="2019-02" db="EMBL/GenBank/DDBJ databases">
        <title>Deep-cultivation of Planctomycetes and their phenomic and genomic characterization uncovers novel biology.</title>
        <authorList>
            <person name="Wiegand S."/>
            <person name="Jogler M."/>
            <person name="Boedeker C."/>
            <person name="Pinto D."/>
            <person name="Vollmers J."/>
            <person name="Rivas-Marin E."/>
            <person name="Kohn T."/>
            <person name="Peeters S.H."/>
            <person name="Heuer A."/>
            <person name="Rast P."/>
            <person name="Oberbeckmann S."/>
            <person name="Bunk B."/>
            <person name="Jeske O."/>
            <person name="Meyerdierks A."/>
            <person name="Storesund J.E."/>
            <person name="Kallscheuer N."/>
            <person name="Luecker S."/>
            <person name="Lage O.M."/>
            <person name="Pohl T."/>
            <person name="Merkel B.J."/>
            <person name="Hornburger P."/>
            <person name="Mueller R.-W."/>
            <person name="Bruemmer F."/>
            <person name="Labrenz M."/>
            <person name="Spormann A.M."/>
            <person name="Op den Camp H."/>
            <person name="Overmann J."/>
            <person name="Amann R."/>
            <person name="Jetten M.S.M."/>
            <person name="Mascher T."/>
            <person name="Medema M.H."/>
            <person name="Devos D.P."/>
            <person name="Kaster A.-K."/>
            <person name="Ovreas L."/>
            <person name="Rohde M."/>
            <person name="Galperin M.Y."/>
            <person name="Jogler C."/>
        </authorList>
    </citation>
    <scope>NUCLEOTIDE SEQUENCE [LARGE SCALE GENOMIC DNA]</scope>
    <source>
        <strain evidence="1 2">Pan189</strain>
    </source>
</reference>
<dbReference type="KEGG" id="svp:Pan189_39770"/>
<protein>
    <recommendedName>
        <fullName evidence="3">DUF4058 domain-containing protein</fullName>
    </recommendedName>
</protein>
<dbReference type="AlphaFoldDB" id="A0A517R6Q7"/>
<dbReference type="InterPro" id="IPR025132">
    <property type="entry name" value="DUF4058"/>
</dbReference>
<name>A0A517R6Q7_9PLAN</name>
<keyword evidence="2" id="KW-1185">Reference proteome</keyword>
<accession>A0A517R6Q7</accession>
<dbReference type="OrthoDB" id="272536at2"/>
<evidence type="ECO:0008006" key="3">
    <source>
        <dbReference type="Google" id="ProtNLM"/>
    </source>
</evidence>
<proteinExistence type="predicted"/>
<dbReference type="EMBL" id="CP036268">
    <property type="protein sequence ID" value="QDT39568.1"/>
    <property type="molecule type" value="Genomic_DNA"/>
</dbReference>
<gene>
    <name evidence="1" type="ORF">Pan189_39770</name>
</gene>
<evidence type="ECO:0000313" key="2">
    <source>
        <dbReference type="Proteomes" id="UP000317318"/>
    </source>
</evidence>